<comment type="caution">
    <text evidence="3">The sequence shown here is derived from an EMBL/GenBank/DDBJ whole genome shotgun (WGS) entry which is preliminary data.</text>
</comment>
<feature type="compositionally biased region" description="Basic and acidic residues" evidence="2">
    <location>
        <begin position="82"/>
        <end position="96"/>
    </location>
</feature>
<evidence type="ECO:0000313" key="4">
    <source>
        <dbReference type="Proteomes" id="UP000835052"/>
    </source>
</evidence>
<feature type="coiled-coil region" evidence="1">
    <location>
        <begin position="194"/>
        <end position="221"/>
    </location>
</feature>
<feature type="region of interest" description="Disordered" evidence="2">
    <location>
        <begin position="72"/>
        <end position="102"/>
    </location>
</feature>
<gene>
    <name evidence="3" type="ORF">CAUJ_LOCUS10679</name>
</gene>
<sequence>MSDENTKKKNKLKSIQNAFKMLSPFMHRKKGSDCESSTSEKRRSKSKSAENMMKESEIQISKCIVTSTKVVKEKVAPAPPPEKPKAPSVKIKETKAPKPTTVKNTEKGAEITLSMKKRQIREGERKLKELQRQSGQDEHKLNEAKALIEAVAAISAQFTDARNNIKSSLRRNDTDYVHLQELQYSQPNDLHSMMQARKEEQARMENEINALLKDHERIEELAKQKSIITRVSHFFAQHVYRQKLQ</sequence>
<keyword evidence="4" id="KW-1185">Reference proteome</keyword>
<organism evidence="3 4">
    <name type="scientific">Caenorhabditis auriculariae</name>
    <dbReference type="NCBI Taxonomy" id="2777116"/>
    <lineage>
        <taxon>Eukaryota</taxon>
        <taxon>Metazoa</taxon>
        <taxon>Ecdysozoa</taxon>
        <taxon>Nematoda</taxon>
        <taxon>Chromadorea</taxon>
        <taxon>Rhabditida</taxon>
        <taxon>Rhabditina</taxon>
        <taxon>Rhabditomorpha</taxon>
        <taxon>Rhabditoidea</taxon>
        <taxon>Rhabditidae</taxon>
        <taxon>Peloderinae</taxon>
        <taxon>Caenorhabditis</taxon>
    </lineage>
</organism>
<accession>A0A8S1HNR5</accession>
<name>A0A8S1HNR5_9PELO</name>
<feature type="coiled-coil region" evidence="1">
    <location>
        <begin position="113"/>
        <end position="147"/>
    </location>
</feature>
<dbReference type="Proteomes" id="UP000835052">
    <property type="component" value="Unassembled WGS sequence"/>
</dbReference>
<evidence type="ECO:0000256" key="2">
    <source>
        <dbReference type="SAM" id="MobiDB-lite"/>
    </source>
</evidence>
<keyword evidence="1" id="KW-0175">Coiled coil</keyword>
<evidence type="ECO:0000256" key="1">
    <source>
        <dbReference type="SAM" id="Coils"/>
    </source>
</evidence>
<evidence type="ECO:0000313" key="3">
    <source>
        <dbReference type="EMBL" id="CAD6194760.1"/>
    </source>
</evidence>
<feature type="region of interest" description="Disordered" evidence="2">
    <location>
        <begin position="1"/>
        <end position="58"/>
    </location>
</feature>
<dbReference type="AlphaFoldDB" id="A0A8S1HNR5"/>
<protein>
    <submittedName>
        <fullName evidence="3">Uncharacterized protein</fullName>
    </submittedName>
</protein>
<dbReference type="EMBL" id="CAJGYM010000047">
    <property type="protein sequence ID" value="CAD6194760.1"/>
    <property type="molecule type" value="Genomic_DNA"/>
</dbReference>
<reference evidence="3" key="1">
    <citation type="submission" date="2020-10" db="EMBL/GenBank/DDBJ databases">
        <authorList>
            <person name="Kikuchi T."/>
        </authorList>
    </citation>
    <scope>NUCLEOTIDE SEQUENCE</scope>
    <source>
        <strain evidence="3">NKZ352</strain>
    </source>
</reference>
<proteinExistence type="predicted"/>